<keyword evidence="2" id="KW-1185">Reference proteome</keyword>
<accession>A0ACC2VFL7</accession>
<sequence>MDPTHLAPPPLTKNFLISPPGSPPEGWQPIIEEPPNDRTLADDLVGALKRLQVERGDVEERQESETQDGWPAMNGEGEQRGESHVIIHTSTGIVVSVLPPPTEDTSESTIIEHAAAAGRADYTCQGDGREPSAVVCRSRGSWWCSEWHGQETDADASSADRPLSPDAILDPPFRHETVLLRSASFAERIMHALRVFRQHRPLRPIRRSTSPQTHAVTHRRRKPARTIAKRAKFTDARSALSTWAAKSLLESRIDLVAALPRWVSLPVVTLDLPHAYALPVVKPPSVIDVLPTGVEGCQPMDRLGRNLRSVDGNG</sequence>
<gene>
    <name evidence="1" type="ORF">QFC20_006085</name>
</gene>
<name>A0ACC2VFL7_9TREE</name>
<reference evidence="1" key="1">
    <citation type="submission" date="2023-04" db="EMBL/GenBank/DDBJ databases">
        <title>Draft Genome sequencing of Naganishia species isolated from polar environments using Oxford Nanopore Technology.</title>
        <authorList>
            <person name="Leo P."/>
            <person name="Venkateswaran K."/>
        </authorList>
    </citation>
    <scope>NUCLEOTIDE SEQUENCE</scope>
    <source>
        <strain evidence="1">MNA-CCFEE 5262</strain>
    </source>
</reference>
<dbReference type="EMBL" id="JASBWS010000098">
    <property type="protein sequence ID" value="KAJ9097954.1"/>
    <property type="molecule type" value="Genomic_DNA"/>
</dbReference>
<evidence type="ECO:0000313" key="2">
    <source>
        <dbReference type="Proteomes" id="UP001230649"/>
    </source>
</evidence>
<comment type="caution">
    <text evidence="1">The sequence shown here is derived from an EMBL/GenBank/DDBJ whole genome shotgun (WGS) entry which is preliminary data.</text>
</comment>
<evidence type="ECO:0000313" key="1">
    <source>
        <dbReference type="EMBL" id="KAJ9097954.1"/>
    </source>
</evidence>
<protein>
    <submittedName>
        <fullName evidence="1">Uncharacterized protein</fullName>
    </submittedName>
</protein>
<dbReference type="Proteomes" id="UP001230649">
    <property type="component" value="Unassembled WGS sequence"/>
</dbReference>
<proteinExistence type="predicted"/>
<organism evidence="1 2">
    <name type="scientific">Naganishia adeliensis</name>
    <dbReference type="NCBI Taxonomy" id="92952"/>
    <lineage>
        <taxon>Eukaryota</taxon>
        <taxon>Fungi</taxon>
        <taxon>Dikarya</taxon>
        <taxon>Basidiomycota</taxon>
        <taxon>Agaricomycotina</taxon>
        <taxon>Tremellomycetes</taxon>
        <taxon>Filobasidiales</taxon>
        <taxon>Filobasidiaceae</taxon>
        <taxon>Naganishia</taxon>
    </lineage>
</organism>